<gene>
    <name evidence="2" type="ORF">V5F32_08790</name>
</gene>
<accession>A0ABW6ZX27</accession>
<dbReference type="EMBL" id="JBAFVH010000004">
    <property type="protein sequence ID" value="MFG1372258.1"/>
    <property type="molecule type" value="Genomic_DNA"/>
</dbReference>
<dbReference type="RefSeq" id="WP_393992162.1">
    <property type="nucleotide sequence ID" value="NZ_JBAFVH010000004.1"/>
</dbReference>
<protein>
    <submittedName>
        <fullName evidence="2">ABATE domain-containing protein</fullName>
    </submittedName>
</protein>
<dbReference type="Proteomes" id="UP001604002">
    <property type="component" value="Unassembled WGS sequence"/>
</dbReference>
<reference evidence="2 3" key="1">
    <citation type="submission" date="2024-02" db="EMBL/GenBank/DDBJ databases">
        <title>Expansion and revision of Xanthobacter and proposal of Roseixanthobacter gen. nov.</title>
        <authorList>
            <person name="Soltysiak M.P.M."/>
            <person name="Jalihal A."/>
            <person name="Ory A."/>
            <person name="Chrisophersen C."/>
            <person name="Lee A.D."/>
            <person name="Boulton J."/>
            <person name="Springer M."/>
        </authorList>
    </citation>
    <scope>NUCLEOTIDE SEQUENCE [LARGE SCALE GENOMIC DNA]</scope>
    <source>
        <strain evidence="2 3">23A</strain>
    </source>
</reference>
<dbReference type="Pfam" id="PF07336">
    <property type="entry name" value="ABATE"/>
    <property type="match status" value="1"/>
</dbReference>
<dbReference type="InterPro" id="IPR023286">
    <property type="entry name" value="ABATE_dom_sf"/>
</dbReference>
<dbReference type="InterPro" id="IPR010852">
    <property type="entry name" value="ABATE"/>
</dbReference>
<dbReference type="Pfam" id="PF11706">
    <property type="entry name" value="zf-CGNR"/>
    <property type="match status" value="1"/>
</dbReference>
<organism evidence="2 3">
    <name type="scientific">Xanthobacter oligotrophicus</name>
    <dbReference type="NCBI Taxonomy" id="2607286"/>
    <lineage>
        <taxon>Bacteria</taxon>
        <taxon>Pseudomonadati</taxon>
        <taxon>Pseudomonadota</taxon>
        <taxon>Alphaproteobacteria</taxon>
        <taxon>Hyphomicrobiales</taxon>
        <taxon>Xanthobacteraceae</taxon>
        <taxon>Xanthobacter</taxon>
    </lineage>
</organism>
<proteinExistence type="predicted"/>
<feature type="domain" description="Zinc finger CGNR" evidence="1">
    <location>
        <begin position="147"/>
        <end position="189"/>
    </location>
</feature>
<comment type="caution">
    <text evidence="2">The sequence shown here is derived from an EMBL/GenBank/DDBJ whole genome shotgun (WGS) entry which is preliminary data.</text>
</comment>
<sequence>MTTPQDGDFRDGMPFLGSRLWIDFANSAPVALGDFLATPEGWARWLAAAGLKAGGGPKGAAGADLAEVHALRAALSRLFDALQTGSRPAASDLDLVNQYLAAGATPPRLSWRDGGLRVEQQEAGDMDPLAAIATDFADFAAQHESARLRHCANPECSLIFYDTARNGTRRWCSMSACGNRHKVRSHRMRAAKLECS</sequence>
<evidence type="ECO:0000259" key="1">
    <source>
        <dbReference type="Pfam" id="PF11706"/>
    </source>
</evidence>
<dbReference type="PANTHER" id="PTHR35525:SF3">
    <property type="entry name" value="BLL6575 PROTEIN"/>
    <property type="match status" value="1"/>
</dbReference>
<dbReference type="Gene3D" id="1.10.3300.10">
    <property type="entry name" value="Jann2411-like domain"/>
    <property type="match status" value="1"/>
</dbReference>
<evidence type="ECO:0000313" key="2">
    <source>
        <dbReference type="EMBL" id="MFG1372258.1"/>
    </source>
</evidence>
<evidence type="ECO:0000313" key="3">
    <source>
        <dbReference type="Proteomes" id="UP001604002"/>
    </source>
</evidence>
<keyword evidence="3" id="KW-1185">Reference proteome</keyword>
<dbReference type="InterPro" id="IPR021005">
    <property type="entry name" value="Znf_CGNR"/>
</dbReference>
<dbReference type="SUPFAM" id="SSF160904">
    <property type="entry name" value="Jann2411-like"/>
    <property type="match status" value="1"/>
</dbReference>
<name>A0ABW6ZX27_9HYPH</name>
<dbReference type="PANTHER" id="PTHR35525">
    <property type="entry name" value="BLL6575 PROTEIN"/>
    <property type="match status" value="1"/>
</dbReference>